<dbReference type="AlphaFoldDB" id="A0A9X4R3K1"/>
<evidence type="ECO:0000313" key="3">
    <source>
        <dbReference type="EMBL" id="MDG0861431.1"/>
    </source>
</evidence>
<dbReference type="InterPro" id="IPR050834">
    <property type="entry name" value="Glycosyltransf_2"/>
</dbReference>
<evidence type="ECO:0000256" key="1">
    <source>
        <dbReference type="SAM" id="Phobius"/>
    </source>
</evidence>
<feature type="domain" description="Glycosyltransferase 2-like" evidence="2">
    <location>
        <begin position="10"/>
        <end position="172"/>
    </location>
</feature>
<comment type="caution">
    <text evidence="3">The sequence shown here is derived from an EMBL/GenBank/DDBJ whole genome shotgun (WGS) entry which is preliminary data.</text>
</comment>
<dbReference type="Proteomes" id="UP001152766">
    <property type="component" value="Unassembled WGS sequence"/>
</dbReference>
<keyword evidence="1" id="KW-0812">Transmembrane</keyword>
<dbReference type="SUPFAM" id="SSF53448">
    <property type="entry name" value="Nucleotide-diphospho-sugar transferases"/>
    <property type="match status" value="1"/>
</dbReference>
<keyword evidence="1" id="KW-0472">Membrane</keyword>
<dbReference type="PANTHER" id="PTHR43685:SF2">
    <property type="entry name" value="GLYCOSYLTRANSFERASE 2-LIKE DOMAIN-CONTAINING PROTEIN"/>
    <property type="match status" value="1"/>
</dbReference>
<keyword evidence="1" id="KW-1133">Transmembrane helix</keyword>
<dbReference type="Pfam" id="PF00535">
    <property type="entry name" value="Glycos_transf_2"/>
    <property type="match status" value="1"/>
</dbReference>
<dbReference type="InterPro" id="IPR029044">
    <property type="entry name" value="Nucleotide-diphossugar_trans"/>
</dbReference>
<sequence>MTLPARPLISVCVCTFRRPEGLQRLLATLRAIVIPDGVALELVTVDNDAGASAKAVFDRITADWPWPARYVVEAHPGVGHARARCVEEARGDWIAYIDDDEWAEPQWLQALWQTRTALEADGVFGPVLASYETTPPEWLLRSRVYERPRRATGTQLHWSQCASGNVLFRRQLSVDVGGFDPAFAQSGSEDCDFFWRCLDVGARFVWCDEAVAHEAVPPHRMTRAYLRRRAYLEGQNYVRLHAHRKGRTTYLLFALRGLVIVLLLAPLIYGARLLRVTDMFLYEGKLQGGLGKVLAAWTPVSREYGASSSKPPGSQG</sequence>
<dbReference type="EMBL" id="SGUG01000003">
    <property type="protein sequence ID" value="MDG0861431.1"/>
    <property type="molecule type" value="Genomic_DNA"/>
</dbReference>
<dbReference type="Gene3D" id="3.90.550.10">
    <property type="entry name" value="Spore Coat Polysaccharide Biosynthesis Protein SpsA, Chain A"/>
    <property type="match status" value="1"/>
</dbReference>
<keyword evidence="4" id="KW-1185">Reference proteome</keyword>
<protein>
    <submittedName>
        <fullName evidence="3">Glycosyltransferase</fullName>
    </submittedName>
</protein>
<evidence type="ECO:0000259" key="2">
    <source>
        <dbReference type="Pfam" id="PF00535"/>
    </source>
</evidence>
<feature type="transmembrane region" description="Helical" evidence="1">
    <location>
        <begin position="249"/>
        <end position="269"/>
    </location>
</feature>
<name>A0A9X4R3K1_9BURK</name>
<dbReference type="InterPro" id="IPR001173">
    <property type="entry name" value="Glyco_trans_2-like"/>
</dbReference>
<gene>
    <name evidence="3" type="ORF">EXJ73_02945</name>
</gene>
<dbReference type="RefSeq" id="WP_268147289.1">
    <property type="nucleotide sequence ID" value="NZ_JAPPUW010000002.1"/>
</dbReference>
<organism evidence="3 4">
    <name type="scientific">Pelomonas aquatica</name>
    <dbReference type="NCBI Taxonomy" id="431058"/>
    <lineage>
        <taxon>Bacteria</taxon>
        <taxon>Pseudomonadati</taxon>
        <taxon>Pseudomonadota</taxon>
        <taxon>Betaproteobacteria</taxon>
        <taxon>Burkholderiales</taxon>
        <taxon>Sphaerotilaceae</taxon>
        <taxon>Roseateles</taxon>
    </lineage>
</organism>
<dbReference type="CDD" id="cd00761">
    <property type="entry name" value="Glyco_tranf_GTA_type"/>
    <property type="match status" value="1"/>
</dbReference>
<accession>A0A9X4R3K1</accession>
<proteinExistence type="predicted"/>
<dbReference type="PANTHER" id="PTHR43685">
    <property type="entry name" value="GLYCOSYLTRANSFERASE"/>
    <property type="match status" value="1"/>
</dbReference>
<reference evidence="3" key="1">
    <citation type="submission" date="2019-02" db="EMBL/GenBank/DDBJ databases">
        <title>Draft genome of the type strain Pelomonas aquatica CCUG 52575T.</title>
        <authorList>
            <person name="Gomila M."/>
            <person name="Lalucat J."/>
        </authorList>
    </citation>
    <scope>NUCLEOTIDE SEQUENCE</scope>
    <source>
        <strain evidence="3">CCUG 52575</strain>
    </source>
</reference>
<evidence type="ECO:0000313" key="4">
    <source>
        <dbReference type="Proteomes" id="UP001152766"/>
    </source>
</evidence>